<organism evidence="2 3">
    <name type="scientific">Humitalea rosea</name>
    <dbReference type="NCBI Taxonomy" id="990373"/>
    <lineage>
        <taxon>Bacteria</taxon>
        <taxon>Pseudomonadati</taxon>
        <taxon>Pseudomonadota</taxon>
        <taxon>Alphaproteobacteria</taxon>
        <taxon>Acetobacterales</taxon>
        <taxon>Roseomonadaceae</taxon>
        <taxon>Humitalea</taxon>
    </lineage>
</organism>
<dbReference type="InterPro" id="IPR044855">
    <property type="entry name" value="CoA-Trfase_III_dom3_sf"/>
</dbReference>
<dbReference type="InterPro" id="IPR023606">
    <property type="entry name" value="CoA-Trfase_III_dom_1_sf"/>
</dbReference>
<sequence>MSAVSGLPLAGLTVADFCWIGAGSYTTKILGDMGADVIKIESSTRLDSLRLAGPYKDGKPGVNRSGYFADRNSSKRGITVDMKHPRALEVIKRLIAKSDIVANNFAAGVMEKFGLSYEDVVRIRPDVIYLAMSMQGSQGPQRDFRGTGSSIAALTGILDLSGLPGRVPAGTGTNYPDHLPNPCHAAFAVLAALRHRRRTGQGQYIDFAQTEPMLSLMGPTFLDLAVNGRLQQRRGNDHPWAAPHGVYPCVGEDRWIAITAMSDAQWAALAEVMGQPAWAREERWRTMPHRYREREELDRHIGAWTAGQDAQALMLALQAKGVPAGAVQDARDVTRHDPQLQHREHWVRMPHAEMEESIYNNLPFRFTRTPVKPTRPAPLLGEHTREVLGGMLGFSEAEIEGLEAQQALK</sequence>
<dbReference type="InterPro" id="IPR003673">
    <property type="entry name" value="CoA-Trfase_fam_III"/>
</dbReference>
<keyword evidence="1 2" id="KW-0808">Transferase</keyword>
<dbReference type="PANTHER" id="PTHR48207">
    <property type="entry name" value="SUCCINATE--HYDROXYMETHYLGLUTARATE COA-TRANSFERASE"/>
    <property type="match status" value="1"/>
</dbReference>
<name>A0A2W7IHV3_9PROT</name>
<gene>
    <name evidence="2" type="ORF">C8P66_13313</name>
</gene>
<dbReference type="OrthoDB" id="9806585at2"/>
<proteinExistence type="predicted"/>
<accession>A0A2W7IHV3</accession>
<protein>
    <submittedName>
        <fullName evidence="2">Benzylsuccinate CoA-transferase BbsF subunit</fullName>
    </submittedName>
</protein>
<dbReference type="Gene3D" id="3.30.1540.10">
    <property type="entry name" value="formyl-coa transferase, domain 3"/>
    <property type="match status" value="1"/>
</dbReference>
<evidence type="ECO:0000256" key="1">
    <source>
        <dbReference type="ARBA" id="ARBA00022679"/>
    </source>
</evidence>
<reference evidence="2 3" key="1">
    <citation type="submission" date="2018-06" db="EMBL/GenBank/DDBJ databases">
        <title>Genomic Encyclopedia of Archaeal and Bacterial Type Strains, Phase II (KMG-II): from individual species to whole genera.</title>
        <authorList>
            <person name="Goeker M."/>
        </authorList>
    </citation>
    <scope>NUCLEOTIDE SEQUENCE [LARGE SCALE GENOMIC DNA]</scope>
    <source>
        <strain evidence="2 3">DSM 24525</strain>
    </source>
</reference>
<keyword evidence="3" id="KW-1185">Reference proteome</keyword>
<evidence type="ECO:0000313" key="2">
    <source>
        <dbReference type="EMBL" id="PZW38897.1"/>
    </source>
</evidence>
<dbReference type="Proteomes" id="UP000249688">
    <property type="component" value="Unassembled WGS sequence"/>
</dbReference>
<dbReference type="SUPFAM" id="SSF89796">
    <property type="entry name" value="CoA-transferase family III (CaiB/BaiF)"/>
    <property type="match status" value="1"/>
</dbReference>
<dbReference type="GO" id="GO:0008410">
    <property type="term" value="F:CoA-transferase activity"/>
    <property type="evidence" value="ECO:0007669"/>
    <property type="project" value="TreeGrafter"/>
</dbReference>
<dbReference type="Pfam" id="PF02515">
    <property type="entry name" value="CoA_transf_3"/>
    <property type="match status" value="1"/>
</dbReference>
<comment type="caution">
    <text evidence="2">The sequence shown here is derived from an EMBL/GenBank/DDBJ whole genome shotgun (WGS) entry which is preliminary data.</text>
</comment>
<dbReference type="EMBL" id="QKYU01000033">
    <property type="protein sequence ID" value="PZW38897.1"/>
    <property type="molecule type" value="Genomic_DNA"/>
</dbReference>
<dbReference type="AlphaFoldDB" id="A0A2W7IHV3"/>
<dbReference type="InterPro" id="IPR050483">
    <property type="entry name" value="CoA-transferase_III_domain"/>
</dbReference>
<evidence type="ECO:0000313" key="3">
    <source>
        <dbReference type="Proteomes" id="UP000249688"/>
    </source>
</evidence>
<dbReference type="RefSeq" id="WP_111400243.1">
    <property type="nucleotide sequence ID" value="NZ_QKYU01000033.1"/>
</dbReference>
<dbReference type="Gene3D" id="3.40.50.10540">
    <property type="entry name" value="Crotonobetainyl-coa:carnitine coa-transferase, domain 1"/>
    <property type="match status" value="1"/>
</dbReference>
<dbReference type="PANTHER" id="PTHR48207:SF4">
    <property type="entry name" value="BLL6097 PROTEIN"/>
    <property type="match status" value="1"/>
</dbReference>